<gene>
    <name evidence="7" type="ORF">Tam1G_1367</name>
</gene>
<dbReference type="GO" id="GO:0005886">
    <property type="term" value="C:plasma membrane"/>
    <property type="evidence" value="ECO:0007669"/>
    <property type="project" value="UniProtKB-SubCell"/>
</dbReference>
<feature type="transmembrane region" description="Helical" evidence="6">
    <location>
        <begin position="31"/>
        <end position="52"/>
    </location>
</feature>
<evidence type="ECO:0000256" key="4">
    <source>
        <dbReference type="ARBA" id="ARBA00022989"/>
    </source>
</evidence>
<keyword evidence="5 6" id="KW-0472">Membrane</keyword>
<keyword evidence="3 6" id="KW-0812">Transmembrane</keyword>
<feature type="transmembrane region" description="Helical" evidence="6">
    <location>
        <begin position="272"/>
        <end position="294"/>
    </location>
</feature>
<evidence type="ECO:0000256" key="2">
    <source>
        <dbReference type="ARBA" id="ARBA00022475"/>
    </source>
</evidence>
<feature type="transmembrane region" description="Helical" evidence="6">
    <location>
        <begin position="167"/>
        <end position="186"/>
    </location>
</feature>
<evidence type="ECO:0000256" key="1">
    <source>
        <dbReference type="ARBA" id="ARBA00004651"/>
    </source>
</evidence>
<feature type="transmembrane region" description="Helical" evidence="6">
    <location>
        <begin position="192"/>
        <end position="213"/>
    </location>
</feature>
<feature type="transmembrane region" description="Helical" evidence="6">
    <location>
        <begin position="134"/>
        <end position="155"/>
    </location>
</feature>
<name>A0A2N5IRG0_9BIFI</name>
<evidence type="ECO:0000256" key="5">
    <source>
        <dbReference type="ARBA" id="ARBA00023136"/>
    </source>
</evidence>
<organism evidence="7 8">
    <name type="scientific">Bifidobacterium imperatoris</name>
    <dbReference type="NCBI Taxonomy" id="2020965"/>
    <lineage>
        <taxon>Bacteria</taxon>
        <taxon>Bacillati</taxon>
        <taxon>Actinomycetota</taxon>
        <taxon>Actinomycetes</taxon>
        <taxon>Bifidobacteriales</taxon>
        <taxon>Bifidobacteriaceae</taxon>
        <taxon>Bifidobacterium</taxon>
    </lineage>
</organism>
<feature type="transmembrane region" description="Helical" evidence="6">
    <location>
        <begin position="106"/>
        <end position="128"/>
    </location>
</feature>
<evidence type="ECO:0000256" key="3">
    <source>
        <dbReference type="ARBA" id="ARBA00022692"/>
    </source>
</evidence>
<comment type="caution">
    <text evidence="7">The sequence shown here is derived from an EMBL/GenBank/DDBJ whole genome shotgun (WGS) entry which is preliminary data.</text>
</comment>
<feature type="transmembrane region" description="Helical" evidence="6">
    <location>
        <begin position="315"/>
        <end position="338"/>
    </location>
</feature>
<feature type="transmembrane region" description="Helical" evidence="6">
    <location>
        <begin position="344"/>
        <end position="366"/>
    </location>
</feature>
<evidence type="ECO:0000313" key="8">
    <source>
        <dbReference type="Proteomes" id="UP000234855"/>
    </source>
</evidence>
<dbReference type="AlphaFoldDB" id="A0A2N5IRG0"/>
<evidence type="ECO:0000313" key="7">
    <source>
        <dbReference type="EMBL" id="PLS24548.1"/>
    </source>
</evidence>
<sequence>MSLSRRTLQYMAFRTLANEAILNLRKLIGNFGFAALAQTSSMVLSFIISFLVPKLLGVEEFGYWQLFIFYISYCGFFLLGSNDGVYLIHGGKTYDQLDKRSVASQFMVTLALQTIFAIAIGLCSLFFMHEEKRMFVIILTGIYLIFNNLTFYFGYIFQAVNETKTFSFLNVVDKLIFLIVLVPLLLMKSDTFYPYVILYTVAKIVACIWSYVLSRQLFSCGFLPVREAIRETWNSMSVGIKLTIANIAGMLILGVARFVVDARFGIAEFSQFSFAITLENFFITFITQLSMVLFPALRQSSADERKRFFRHLRDVLSIALPMVYVLYLPVSIIVGWWLPAYTKALEYLAILMPVCLFESKMSLLGTTYFKVLREEKRLLYINIVSMLLSSIGILIGGMVLHDMRIIIVSVLCAVIFRSVYSEFAISAKLQVNKASMSLAEIVLAAIFVVSYGYLPIAPAVCIVTASYVLFLFIYRRSVNGISNMLKKLNVRTSK</sequence>
<dbReference type="EMBL" id="NMWV01000018">
    <property type="protein sequence ID" value="PLS24548.1"/>
    <property type="molecule type" value="Genomic_DNA"/>
</dbReference>
<comment type="subcellular location">
    <subcellularLocation>
        <location evidence="1">Cell membrane</location>
        <topology evidence="1">Multi-pass membrane protein</topology>
    </subcellularLocation>
</comment>
<reference evidence="7 8" key="1">
    <citation type="submission" date="2017-07" db="EMBL/GenBank/DDBJ databases">
        <title>Bifidobacterium novel species.</title>
        <authorList>
            <person name="Lugli G.A."/>
            <person name="Milani C."/>
            <person name="Duranti S."/>
            <person name="Mangifesta M."/>
        </authorList>
    </citation>
    <scope>NUCLEOTIDE SEQUENCE [LARGE SCALE GENOMIC DNA]</scope>
    <source>
        <strain evidence="7 8">45</strain>
    </source>
</reference>
<feature type="transmembrane region" description="Helical" evidence="6">
    <location>
        <begin position="64"/>
        <end position="85"/>
    </location>
</feature>
<dbReference type="PANTHER" id="PTHR30250">
    <property type="entry name" value="PST FAMILY PREDICTED COLANIC ACID TRANSPORTER"/>
    <property type="match status" value="1"/>
</dbReference>
<feature type="transmembrane region" description="Helical" evidence="6">
    <location>
        <begin position="432"/>
        <end position="450"/>
    </location>
</feature>
<feature type="transmembrane region" description="Helical" evidence="6">
    <location>
        <begin position="378"/>
        <end position="397"/>
    </location>
</feature>
<dbReference type="Proteomes" id="UP000234855">
    <property type="component" value="Unassembled WGS sequence"/>
</dbReference>
<dbReference type="InterPro" id="IPR050833">
    <property type="entry name" value="Poly_Biosynth_Transport"/>
</dbReference>
<feature type="transmembrane region" description="Helical" evidence="6">
    <location>
        <begin position="238"/>
        <end position="260"/>
    </location>
</feature>
<evidence type="ECO:0000256" key="6">
    <source>
        <dbReference type="SAM" id="Phobius"/>
    </source>
</evidence>
<keyword evidence="4 6" id="KW-1133">Transmembrane helix</keyword>
<feature type="transmembrane region" description="Helical" evidence="6">
    <location>
        <begin position="403"/>
        <end position="420"/>
    </location>
</feature>
<dbReference type="Pfam" id="PF01943">
    <property type="entry name" value="Polysacc_synt"/>
    <property type="match status" value="1"/>
</dbReference>
<protein>
    <submittedName>
        <fullName evidence="7">Polysaccharide biosynthesis protein</fullName>
    </submittedName>
</protein>
<accession>A0A2N5IRG0</accession>
<proteinExistence type="predicted"/>
<keyword evidence="2" id="KW-1003">Cell membrane</keyword>
<dbReference type="PANTHER" id="PTHR30250:SF11">
    <property type="entry name" value="O-ANTIGEN TRANSPORTER-RELATED"/>
    <property type="match status" value="1"/>
</dbReference>
<dbReference type="InterPro" id="IPR002797">
    <property type="entry name" value="Polysacc_synth"/>
</dbReference>
<feature type="transmembrane region" description="Helical" evidence="6">
    <location>
        <begin position="456"/>
        <end position="474"/>
    </location>
</feature>